<dbReference type="InterPro" id="IPR044602">
    <property type="entry name" value="ATL10/ATL72-79-like"/>
</dbReference>
<accession>A0A5A7TM08</accession>
<evidence type="ECO:0000256" key="7">
    <source>
        <dbReference type="ARBA" id="ARBA00022786"/>
    </source>
</evidence>
<evidence type="ECO:0000313" key="15">
    <source>
        <dbReference type="EMBL" id="KAA0044224.1"/>
    </source>
</evidence>
<dbReference type="Gene3D" id="3.30.40.10">
    <property type="entry name" value="Zinc/RING finger domain, C3HC4 (zinc finger)"/>
    <property type="match status" value="1"/>
</dbReference>
<keyword evidence="6" id="KW-0479">Metal-binding</keyword>
<reference evidence="15 16" key="1">
    <citation type="submission" date="2019-08" db="EMBL/GenBank/DDBJ databases">
        <title>Draft genome sequences of two oriental melons (Cucumis melo L. var makuwa).</title>
        <authorList>
            <person name="Kwon S.-Y."/>
        </authorList>
    </citation>
    <scope>NUCLEOTIDE SEQUENCE [LARGE SCALE GENOMIC DNA]</scope>
    <source>
        <strain evidence="16">cv. SW 3</strain>
        <tissue evidence="15">Leaf</tissue>
    </source>
</reference>
<dbReference type="Proteomes" id="UP000321393">
    <property type="component" value="Unassembled WGS sequence"/>
</dbReference>
<evidence type="ECO:0000256" key="11">
    <source>
        <dbReference type="ARBA" id="ARBA00024209"/>
    </source>
</evidence>
<keyword evidence="4" id="KW-0808">Transferase</keyword>
<dbReference type="GO" id="GO:0016567">
    <property type="term" value="P:protein ubiquitination"/>
    <property type="evidence" value="ECO:0007669"/>
    <property type="project" value="InterPro"/>
</dbReference>
<comment type="catalytic activity">
    <reaction evidence="1">
        <text>S-ubiquitinyl-[E2 ubiquitin-conjugating enzyme]-L-cysteine + [acceptor protein]-L-lysine = [E2 ubiquitin-conjugating enzyme]-L-cysteine + N(6)-ubiquitinyl-[acceptor protein]-L-lysine.</text>
        <dbReference type="EC" id="2.3.2.27"/>
    </reaction>
</comment>
<dbReference type="OrthoDB" id="8062037at2759"/>
<dbReference type="EC" id="2.3.2.27" evidence="3"/>
<dbReference type="PROSITE" id="PS50089">
    <property type="entry name" value="ZF_RING_2"/>
    <property type="match status" value="1"/>
</dbReference>
<proteinExistence type="inferred from homology"/>
<dbReference type="GO" id="GO:0016020">
    <property type="term" value="C:membrane"/>
    <property type="evidence" value="ECO:0007669"/>
    <property type="project" value="UniProtKB-SubCell"/>
</dbReference>
<evidence type="ECO:0000256" key="1">
    <source>
        <dbReference type="ARBA" id="ARBA00000900"/>
    </source>
</evidence>
<gene>
    <name evidence="15" type="ORF">E6C27_scaffold236G005850</name>
</gene>
<comment type="caution">
    <text evidence="15">The sequence shown here is derived from an EMBL/GenBank/DDBJ whole genome shotgun (WGS) entry which is preliminary data.</text>
</comment>
<dbReference type="PANTHER" id="PTHR46905">
    <property type="entry name" value="RING-H2 FINGER PROTEIN ATL78"/>
    <property type="match status" value="1"/>
</dbReference>
<comment type="subcellular location">
    <subcellularLocation>
        <location evidence="2">Membrane</location>
        <topology evidence="2">Single-pass membrane protein</topology>
    </subcellularLocation>
</comment>
<dbReference type="GO" id="GO:0008270">
    <property type="term" value="F:zinc ion binding"/>
    <property type="evidence" value="ECO:0007669"/>
    <property type="project" value="UniProtKB-KW"/>
</dbReference>
<dbReference type="SMART" id="SM00184">
    <property type="entry name" value="RING"/>
    <property type="match status" value="1"/>
</dbReference>
<keyword evidence="7" id="KW-0833">Ubl conjugation pathway</keyword>
<name>A0A5A7TM08_CUCMM</name>
<keyword evidence="12" id="KW-0863">Zinc-finger</keyword>
<evidence type="ECO:0000256" key="3">
    <source>
        <dbReference type="ARBA" id="ARBA00012483"/>
    </source>
</evidence>
<keyword evidence="9 13" id="KW-1133">Transmembrane helix</keyword>
<keyword evidence="10 13" id="KW-0472">Membrane</keyword>
<evidence type="ECO:0000256" key="4">
    <source>
        <dbReference type="ARBA" id="ARBA00022679"/>
    </source>
</evidence>
<evidence type="ECO:0000256" key="9">
    <source>
        <dbReference type="ARBA" id="ARBA00022989"/>
    </source>
</evidence>
<dbReference type="Pfam" id="PF13639">
    <property type="entry name" value="zf-RING_2"/>
    <property type="match status" value="1"/>
</dbReference>
<dbReference type="PANTHER" id="PTHR46905:SF21">
    <property type="entry name" value="RING-TYPE E3 UBIQUITIN TRANSFERASE"/>
    <property type="match status" value="1"/>
</dbReference>
<protein>
    <recommendedName>
        <fullName evidence="3">RING-type E3 ubiquitin transferase</fullName>
        <ecNumber evidence="3">2.3.2.27</ecNumber>
    </recommendedName>
</protein>
<comment type="similarity">
    <text evidence="11">Belongs to the RING-type zinc finger family. ATL subfamily.</text>
</comment>
<evidence type="ECO:0000256" key="8">
    <source>
        <dbReference type="ARBA" id="ARBA00022833"/>
    </source>
</evidence>
<evidence type="ECO:0000256" key="12">
    <source>
        <dbReference type="PROSITE-ProRule" id="PRU00175"/>
    </source>
</evidence>
<feature type="transmembrane region" description="Helical" evidence="13">
    <location>
        <begin position="37"/>
        <end position="58"/>
    </location>
</feature>
<evidence type="ECO:0000259" key="14">
    <source>
        <dbReference type="PROSITE" id="PS50089"/>
    </source>
</evidence>
<evidence type="ECO:0000256" key="5">
    <source>
        <dbReference type="ARBA" id="ARBA00022692"/>
    </source>
</evidence>
<feature type="domain" description="RING-type" evidence="14">
    <location>
        <begin position="102"/>
        <end position="144"/>
    </location>
</feature>
<dbReference type="EMBL" id="SSTE01014973">
    <property type="protein sequence ID" value="KAA0044224.1"/>
    <property type="molecule type" value="Genomic_DNA"/>
</dbReference>
<evidence type="ECO:0000256" key="10">
    <source>
        <dbReference type="ARBA" id="ARBA00023136"/>
    </source>
</evidence>
<evidence type="ECO:0000256" key="6">
    <source>
        <dbReference type="ARBA" id="ARBA00022723"/>
    </source>
</evidence>
<dbReference type="SUPFAM" id="SSF57850">
    <property type="entry name" value="RING/U-box"/>
    <property type="match status" value="1"/>
</dbReference>
<evidence type="ECO:0000256" key="2">
    <source>
        <dbReference type="ARBA" id="ARBA00004167"/>
    </source>
</evidence>
<organism evidence="15 16">
    <name type="scientific">Cucumis melo var. makuwa</name>
    <name type="common">Oriental melon</name>
    <dbReference type="NCBI Taxonomy" id="1194695"/>
    <lineage>
        <taxon>Eukaryota</taxon>
        <taxon>Viridiplantae</taxon>
        <taxon>Streptophyta</taxon>
        <taxon>Embryophyta</taxon>
        <taxon>Tracheophyta</taxon>
        <taxon>Spermatophyta</taxon>
        <taxon>Magnoliopsida</taxon>
        <taxon>eudicotyledons</taxon>
        <taxon>Gunneridae</taxon>
        <taxon>Pentapetalae</taxon>
        <taxon>rosids</taxon>
        <taxon>fabids</taxon>
        <taxon>Cucurbitales</taxon>
        <taxon>Cucurbitaceae</taxon>
        <taxon>Benincaseae</taxon>
        <taxon>Cucumis</taxon>
    </lineage>
</organism>
<sequence length="314" mass="35186">MDQKLRRGLTEAQGNRTSNWSNYVGEINFDVHMTLTLAALLCLLIGAVGVNSIVRCFLRRRYSFETERAEEDASAQGLKKQELALIPIGVYGSDANIKSTDCAICLAQFEVGDKLRMLPICNHGFHLTCIDTWLLSNFSCPNCRQSVKPPHTSPHIVVIIDSRAVSCVAMAIGHRRSFKISVHAKICNLYIKLKATLKLPSGKFQRLLKLDKLLIEVDSKSESRVLVQRRRTLKSRMLSFVKKHLGRCRSKIPHSESKYQYWHVGHQIGVGFGYLVALKTQIGLANAVIQSRQTQVVSEEFCSVVVPSIGTIHL</sequence>
<dbReference type="CDD" id="cd16461">
    <property type="entry name" value="RING-H2_EL5-like"/>
    <property type="match status" value="1"/>
</dbReference>
<dbReference type="InterPro" id="IPR001841">
    <property type="entry name" value="Znf_RING"/>
</dbReference>
<dbReference type="AlphaFoldDB" id="A0A5A7TM08"/>
<keyword evidence="8" id="KW-0862">Zinc</keyword>
<keyword evidence="5 13" id="KW-0812">Transmembrane</keyword>
<evidence type="ECO:0000313" key="16">
    <source>
        <dbReference type="Proteomes" id="UP000321393"/>
    </source>
</evidence>
<evidence type="ECO:0000256" key="13">
    <source>
        <dbReference type="SAM" id="Phobius"/>
    </source>
</evidence>
<dbReference type="InterPro" id="IPR013083">
    <property type="entry name" value="Znf_RING/FYVE/PHD"/>
</dbReference>
<dbReference type="GO" id="GO:0061630">
    <property type="term" value="F:ubiquitin protein ligase activity"/>
    <property type="evidence" value="ECO:0007669"/>
    <property type="project" value="UniProtKB-EC"/>
</dbReference>